<sequence>MKTSFKKDLLTFLILAMTLFMFACTKGNDQKGQEGTATEGNVEDSKAVVADENGTSMEVSKDAMNQKIKASDSSYPVMDEYIMETMGLKFKLSERIKKALNNKEMVMLCNEMLKDGYTDISYAQFDFYKLTDEQRETEVGKMGDEYMNWVNSLEKIGSIGVYEKALEDKIGETTKCDNNRKFGESKDGEYLYYQGINTSSDKELQDALLDSEFEVIEKGKFNGMSAFDPPKKDMNGSSILPLDTENLDGEKFGDENIKKADLTLVNVFATWCTACIQEIPDLEKIYEEYKDKGLNIAGVIMDTVDASGENKEAMEKSHALKNKLGITYDLIKPDKTMMNGRLEGIYALPETFFVDKEGKIVGDAISGSHDYEGWKKIVEEKLAQVNGGK</sequence>
<keyword evidence="6" id="KW-0732">Signal</keyword>
<feature type="domain" description="Thioredoxin" evidence="7">
    <location>
        <begin position="233"/>
        <end position="383"/>
    </location>
</feature>
<dbReference type="PANTHER" id="PTHR42852">
    <property type="entry name" value="THIOL:DISULFIDE INTERCHANGE PROTEIN DSBE"/>
    <property type="match status" value="1"/>
</dbReference>
<evidence type="ECO:0000256" key="6">
    <source>
        <dbReference type="SAM" id="SignalP"/>
    </source>
</evidence>
<dbReference type="GO" id="GO:0030313">
    <property type="term" value="C:cell envelope"/>
    <property type="evidence" value="ECO:0007669"/>
    <property type="project" value="UniProtKB-SubCell"/>
</dbReference>
<dbReference type="GO" id="GO:0016491">
    <property type="term" value="F:oxidoreductase activity"/>
    <property type="evidence" value="ECO:0007669"/>
    <property type="project" value="InterPro"/>
</dbReference>
<proteinExistence type="predicted"/>
<dbReference type="InterPro" id="IPR013766">
    <property type="entry name" value="Thioredoxin_domain"/>
</dbReference>
<keyword evidence="4" id="KW-1015">Disulfide bond</keyword>
<name>A0A2U1E4E3_9FIRM</name>
<keyword evidence="8" id="KW-0413">Isomerase</keyword>
<feature type="chain" id="PRO_5015415323" evidence="6">
    <location>
        <begin position="24"/>
        <end position="389"/>
    </location>
</feature>
<dbReference type="PANTHER" id="PTHR42852:SF6">
    <property type="entry name" value="THIOL:DISULFIDE INTERCHANGE PROTEIN DSBE"/>
    <property type="match status" value="1"/>
</dbReference>
<evidence type="ECO:0000256" key="2">
    <source>
        <dbReference type="ARBA" id="ARBA00022748"/>
    </source>
</evidence>
<dbReference type="PROSITE" id="PS51352">
    <property type="entry name" value="THIOREDOXIN_2"/>
    <property type="match status" value="1"/>
</dbReference>
<dbReference type="InterPro" id="IPR036249">
    <property type="entry name" value="Thioredoxin-like_sf"/>
</dbReference>
<evidence type="ECO:0000313" key="9">
    <source>
        <dbReference type="Proteomes" id="UP000245793"/>
    </source>
</evidence>
<evidence type="ECO:0000256" key="4">
    <source>
        <dbReference type="ARBA" id="ARBA00023157"/>
    </source>
</evidence>
<accession>A0A2U1E4E3</accession>
<protein>
    <submittedName>
        <fullName evidence="8">Thiol-disulfide isomerase/thioredoxin</fullName>
    </submittedName>
</protein>
<dbReference type="Proteomes" id="UP000245793">
    <property type="component" value="Unassembled WGS sequence"/>
</dbReference>
<dbReference type="RefSeq" id="WP_034546012.1">
    <property type="nucleotide sequence ID" value="NZ_QEKV01000003.1"/>
</dbReference>
<keyword evidence="9" id="KW-1185">Reference proteome</keyword>
<dbReference type="PROSITE" id="PS51257">
    <property type="entry name" value="PROKAR_LIPOPROTEIN"/>
    <property type="match status" value="1"/>
</dbReference>
<feature type="signal peptide" evidence="6">
    <location>
        <begin position="1"/>
        <end position="23"/>
    </location>
</feature>
<keyword evidence="2" id="KW-0201">Cytochrome c-type biogenesis</keyword>
<dbReference type="CDD" id="cd02966">
    <property type="entry name" value="TlpA_like_family"/>
    <property type="match status" value="1"/>
</dbReference>
<dbReference type="AlphaFoldDB" id="A0A2U1E4E3"/>
<dbReference type="EMBL" id="QEKV01000003">
    <property type="protein sequence ID" value="PVY94816.1"/>
    <property type="molecule type" value="Genomic_DNA"/>
</dbReference>
<gene>
    <name evidence="8" type="ORF">C7381_10354</name>
</gene>
<dbReference type="Pfam" id="PF00578">
    <property type="entry name" value="AhpC-TSA"/>
    <property type="match status" value="1"/>
</dbReference>
<dbReference type="SUPFAM" id="SSF52833">
    <property type="entry name" value="Thioredoxin-like"/>
    <property type="match status" value="1"/>
</dbReference>
<evidence type="ECO:0000256" key="5">
    <source>
        <dbReference type="ARBA" id="ARBA00023284"/>
    </source>
</evidence>
<evidence type="ECO:0000256" key="3">
    <source>
        <dbReference type="ARBA" id="ARBA00022968"/>
    </source>
</evidence>
<keyword evidence="3" id="KW-0812">Transmembrane</keyword>
<comment type="subcellular location">
    <subcellularLocation>
        <location evidence="1">Cell envelope</location>
    </subcellularLocation>
</comment>
<dbReference type="GO" id="GO:0017004">
    <property type="term" value="P:cytochrome complex assembly"/>
    <property type="evidence" value="ECO:0007669"/>
    <property type="project" value="UniProtKB-KW"/>
</dbReference>
<evidence type="ECO:0000259" key="7">
    <source>
        <dbReference type="PROSITE" id="PS51352"/>
    </source>
</evidence>
<dbReference type="GO" id="GO:0016853">
    <property type="term" value="F:isomerase activity"/>
    <property type="evidence" value="ECO:0007669"/>
    <property type="project" value="UniProtKB-KW"/>
</dbReference>
<dbReference type="GO" id="GO:0016209">
    <property type="term" value="F:antioxidant activity"/>
    <property type="evidence" value="ECO:0007669"/>
    <property type="project" value="InterPro"/>
</dbReference>
<evidence type="ECO:0000256" key="1">
    <source>
        <dbReference type="ARBA" id="ARBA00004196"/>
    </source>
</evidence>
<reference evidence="8 9" key="1">
    <citation type="submission" date="2018-04" db="EMBL/GenBank/DDBJ databases">
        <title>Genomic Encyclopedia of Type Strains, Phase IV (KMG-IV): sequencing the most valuable type-strain genomes for metagenomic binning, comparative biology and taxonomic classification.</title>
        <authorList>
            <person name="Goeker M."/>
        </authorList>
    </citation>
    <scope>NUCLEOTIDE SEQUENCE [LARGE SCALE GENOMIC DNA]</scope>
    <source>
        <strain evidence="8 9">DSM 20705</strain>
    </source>
</reference>
<dbReference type="Gene3D" id="3.40.30.10">
    <property type="entry name" value="Glutaredoxin"/>
    <property type="match status" value="1"/>
</dbReference>
<comment type="caution">
    <text evidence="8">The sequence shown here is derived from an EMBL/GenBank/DDBJ whole genome shotgun (WGS) entry which is preliminary data.</text>
</comment>
<keyword evidence="3" id="KW-0735">Signal-anchor</keyword>
<keyword evidence="5" id="KW-0676">Redox-active center</keyword>
<organism evidence="8 9">
    <name type="scientific">Ezakiella coagulans</name>
    <dbReference type="NCBI Taxonomy" id="46507"/>
    <lineage>
        <taxon>Bacteria</taxon>
        <taxon>Bacillati</taxon>
        <taxon>Bacillota</taxon>
        <taxon>Tissierellia</taxon>
        <taxon>Ezakiella</taxon>
    </lineage>
</organism>
<dbReference type="InterPro" id="IPR000866">
    <property type="entry name" value="AhpC/TSA"/>
</dbReference>
<dbReference type="InterPro" id="IPR050553">
    <property type="entry name" value="Thioredoxin_ResA/DsbE_sf"/>
</dbReference>
<evidence type="ECO:0000313" key="8">
    <source>
        <dbReference type="EMBL" id="PVY94816.1"/>
    </source>
</evidence>